<evidence type="ECO:0000313" key="8">
    <source>
        <dbReference type="Proteomes" id="UP000078572"/>
    </source>
</evidence>
<comment type="subcellular location">
    <subcellularLocation>
        <location evidence="1">Cytoplasm</location>
    </subcellularLocation>
</comment>
<evidence type="ECO:0000313" key="7">
    <source>
        <dbReference type="EMBL" id="ANJ71060.1"/>
    </source>
</evidence>
<keyword evidence="5" id="KW-0694">RNA-binding</keyword>
<dbReference type="GO" id="GO:0046872">
    <property type="term" value="F:metal ion binding"/>
    <property type="evidence" value="ECO:0007669"/>
    <property type="project" value="UniProtKB-KW"/>
</dbReference>
<dbReference type="InterPro" id="IPR040322">
    <property type="entry name" value="TROVE2"/>
</dbReference>
<dbReference type="EMBL" id="CP016022">
    <property type="protein sequence ID" value="ANJ71060.1"/>
    <property type="molecule type" value="Genomic_DNA"/>
</dbReference>
<dbReference type="GO" id="GO:0005737">
    <property type="term" value="C:cytoplasm"/>
    <property type="evidence" value="ECO:0007669"/>
    <property type="project" value="UniProtKB-SubCell"/>
</dbReference>
<dbReference type="SUPFAM" id="SSF53300">
    <property type="entry name" value="vWA-like"/>
    <property type="match status" value="1"/>
</dbReference>
<keyword evidence="8" id="KW-1185">Reference proteome</keyword>
<organism evidence="7 8">
    <name type="scientific">Ralstonia insidiosa</name>
    <dbReference type="NCBI Taxonomy" id="190721"/>
    <lineage>
        <taxon>Bacteria</taxon>
        <taxon>Pseudomonadati</taxon>
        <taxon>Pseudomonadota</taxon>
        <taxon>Betaproteobacteria</taxon>
        <taxon>Burkholderiales</taxon>
        <taxon>Burkholderiaceae</taxon>
        <taxon>Ralstonia</taxon>
    </lineage>
</organism>
<dbReference type="InterPro" id="IPR008858">
    <property type="entry name" value="TROVE_dom"/>
</dbReference>
<dbReference type="InterPro" id="IPR037214">
    <property type="entry name" value="TROVE_dom_sf"/>
</dbReference>
<dbReference type="GO" id="GO:0003723">
    <property type="term" value="F:RNA binding"/>
    <property type="evidence" value="ECO:0007669"/>
    <property type="project" value="UniProtKB-KW"/>
</dbReference>
<reference evidence="8" key="1">
    <citation type="submission" date="2016-06" db="EMBL/GenBank/DDBJ databases">
        <authorList>
            <person name="Xu Y."/>
            <person name="Nagy A."/>
            <person name="Yan X."/>
            <person name="Kim S.W."/>
            <person name="Haley B."/>
            <person name="Liu N.T."/>
            <person name="Nou X."/>
        </authorList>
    </citation>
    <scope>NUCLEOTIDE SEQUENCE [LARGE SCALE GENOMIC DNA]</scope>
    <source>
        <strain evidence="8">ATCC 49129</strain>
    </source>
</reference>
<dbReference type="Pfam" id="PF25045">
    <property type="entry name" value="vWA_Ro60"/>
    <property type="match status" value="1"/>
</dbReference>
<protein>
    <submittedName>
        <fullName evidence="7">RNA-binding protein</fullName>
    </submittedName>
</protein>
<dbReference type="OrthoDB" id="208855at2"/>
<dbReference type="GeneID" id="61524489"/>
<sequence length="519" mass="55571">MANQQLFQTLLAKTVQANATDAINQAGAPAYALSPQHQLAQLAMTGCLNHTFYASAETQLADVLQLALQVDDAFIAKTAVYSRERGLMKDMPALLTAVLAAKGSALLPAVFGRTIDTGKMLRNFVQIVRSGATGRKSLGSRPKKLVQTWLNTATEVQLLQATVGNAPSLADVVKMVHPKPAEAWRAAFFAWLIGKPHDATQLPPLTRELCAFRAGESKVLPDVPFQLLTNAPLNAAQWAVLSERMGWHALRMSLNTLGRQGAFSLPGVTKRVAARLADAAQVRKARVYPYQLLAAYRSAVDPVPLAVREALQDALDASLANVPKLEGNVVVCPDVSGSMGSPVTGWRQGATSVVRCIDVAALVAAAILRSHPRARVLPFEQRVVDVRLNARDSVMTNADKLAAIGGGGTNCSAPLAKLVAERAKVDVVILVSDNESWVDATRHGATQTMLQWDLLKLRNPQAKLVCIDLQPYGTTQAMEREDILNVGGFGDAVFDVIAQFASGSFGAGHWVEAIEATVL</sequence>
<keyword evidence="4" id="KW-0479">Metal-binding</keyword>
<evidence type="ECO:0000256" key="3">
    <source>
        <dbReference type="ARBA" id="ARBA00022490"/>
    </source>
</evidence>
<gene>
    <name evidence="7" type="ORF">A9Y76_00545</name>
</gene>
<dbReference type="PANTHER" id="PTHR14202:SF0">
    <property type="entry name" value="RNA-BINDING PROTEIN RO60"/>
    <property type="match status" value="1"/>
</dbReference>
<proteinExistence type="inferred from homology"/>
<dbReference type="InterPro" id="IPR036465">
    <property type="entry name" value="vWFA_dom_sf"/>
</dbReference>
<dbReference type="PANTHER" id="PTHR14202">
    <property type="entry name" value="60 KDA RIBONUCLEOPROTEIN SSA/RO"/>
    <property type="match status" value="1"/>
</dbReference>
<dbReference type="InterPro" id="IPR056800">
    <property type="entry name" value="vWA_Ro60"/>
</dbReference>
<keyword evidence="6" id="KW-0687">Ribonucleoprotein</keyword>
<dbReference type="Proteomes" id="UP000078572">
    <property type="component" value="Chromosome 1"/>
</dbReference>
<comment type="similarity">
    <text evidence="2">Belongs to the Ro 60 kDa family.</text>
</comment>
<name>A0A191ZSG2_9RALS</name>
<dbReference type="SUPFAM" id="SSF140864">
    <property type="entry name" value="TROVE domain-like"/>
    <property type="match status" value="1"/>
</dbReference>
<evidence type="ECO:0000256" key="4">
    <source>
        <dbReference type="ARBA" id="ARBA00022723"/>
    </source>
</evidence>
<dbReference type="RefSeq" id="WP_064801181.1">
    <property type="nucleotide sequence ID" value="NZ_CP016022.1"/>
</dbReference>
<dbReference type="GO" id="GO:1990904">
    <property type="term" value="C:ribonucleoprotein complex"/>
    <property type="evidence" value="ECO:0007669"/>
    <property type="project" value="UniProtKB-KW"/>
</dbReference>
<evidence type="ECO:0000256" key="5">
    <source>
        <dbReference type="ARBA" id="ARBA00022884"/>
    </source>
</evidence>
<evidence type="ECO:0000256" key="6">
    <source>
        <dbReference type="ARBA" id="ARBA00023274"/>
    </source>
</evidence>
<dbReference type="PROSITE" id="PS50988">
    <property type="entry name" value="TROVE"/>
    <property type="match status" value="1"/>
</dbReference>
<evidence type="ECO:0000256" key="2">
    <source>
        <dbReference type="ARBA" id="ARBA00007814"/>
    </source>
</evidence>
<accession>A0A191ZSG2</accession>
<dbReference type="Gene3D" id="3.40.50.410">
    <property type="entry name" value="von Willebrand factor, type A domain"/>
    <property type="match status" value="1"/>
</dbReference>
<evidence type="ECO:0000256" key="1">
    <source>
        <dbReference type="ARBA" id="ARBA00004496"/>
    </source>
</evidence>
<dbReference type="AlphaFoldDB" id="A0A191ZSG2"/>
<keyword evidence="3" id="KW-0963">Cytoplasm</keyword>